<feature type="chain" id="PRO_5047421917" evidence="5">
    <location>
        <begin position="25"/>
        <end position="140"/>
    </location>
</feature>
<evidence type="ECO:0000256" key="3">
    <source>
        <dbReference type="ARBA" id="ARBA00023004"/>
    </source>
</evidence>
<keyword evidence="3 4" id="KW-0408">Iron</keyword>
<evidence type="ECO:0000256" key="2">
    <source>
        <dbReference type="ARBA" id="ARBA00022723"/>
    </source>
</evidence>
<keyword evidence="8" id="KW-1185">Reference proteome</keyword>
<name>A0ABW1AV54_9RHOO</name>
<dbReference type="Proteomes" id="UP001595974">
    <property type="component" value="Unassembled WGS sequence"/>
</dbReference>
<gene>
    <name evidence="7" type="ORF">ACFPTN_17500</name>
</gene>
<dbReference type="InterPro" id="IPR009056">
    <property type="entry name" value="Cyt_c-like_dom"/>
</dbReference>
<evidence type="ECO:0000313" key="7">
    <source>
        <dbReference type="EMBL" id="MFC5771178.1"/>
    </source>
</evidence>
<dbReference type="EMBL" id="JBHSOG010000085">
    <property type="protein sequence ID" value="MFC5771178.1"/>
    <property type="molecule type" value="Genomic_DNA"/>
</dbReference>
<dbReference type="Gene3D" id="1.10.760.10">
    <property type="entry name" value="Cytochrome c-like domain"/>
    <property type="match status" value="1"/>
</dbReference>
<dbReference type="InterPro" id="IPR036909">
    <property type="entry name" value="Cyt_c-like_dom_sf"/>
</dbReference>
<dbReference type="InterPro" id="IPR015170">
    <property type="entry name" value="DUF1924_SHP"/>
</dbReference>
<evidence type="ECO:0000256" key="1">
    <source>
        <dbReference type="ARBA" id="ARBA00022617"/>
    </source>
</evidence>
<organism evidence="7 8">
    <name type="scientific">Thauera sinica</name>
    <dbReference type="NCBI Taxonomy" id="2665146"/>
    <lineage>
        <taxon>Bacteria</taxon>
        <taxon>Pseudomonadati</taxon>
        <taxon>Pseudomonadota</taxon>
        <taxon>Betaproteobacteria</taxon>
        <taxon>Rhodocyclales</taxon>
        <taxon>Zoogloeaceae</taxon>
        <taxon>Thauera</taxon>
    </lineage>
</organism>
<proteinExistence type="predicted"/>
<sequence>MKMTAARITIALLLALGPGTAALAGEREDLIARYAAEARAADPAFAGFSAARGETLHRTRYGGGKPDTPACTACHGDDARAAGRTRAGKRIEPMAASVSPARYGDAAKVEKWFRRNCTEVLGRECSPREKGDWLAYMMKQ</sequence>
<comment type="caution">
    <text evidence="7">The sequence shown here is derived from an EMBL/GenBank/DDBJ whole genome shotgun (WGS) entry which is preliminary data.</text>
</comment>
<keyword evidence="5" id="KW-0732">Signal</keyword>
<keyword evidence="1 4" id="KW-0349">Heme</keyword>
<accession>A0ABW1AV54</accession>
<protein>
    <submittedName>
        <fullName evidence="7">DUF1924 domain-containing protein</fullName>
    </submittedName>
</protein>
<dbReference type="Pfam" id="PF09086">
    <property type="entry name" value="DUF1924"/>
    <property type="match status" value="1"/>
</dbReference>
<feature type="domain" description="Cytochrome c" evidence="6">
    <location>
        <begin position="48"/>
        <end position="140"/>
    </location>
</feature>
<feature type="signal peptide" evidence="5">
    <location>
        <begin position="1"/>
        <end position="24"/>
    </location>
</feature>
<evidence type="ECO:0000256" key="5">
    <source>
        <dbReference type="SAM" id="SignalP"/>
    </source>
</evidence>
<keyword evidence="2 4" id="KW-0479">Metal-binding</keyword>
<reference evidence="8" key="1">
    <citation type="journal article" date="2019" name="Int. J. Syst. Evol. Microbiol.">
        <title>The Global Catalogue of Microorganisms (GCM) 10K type strain sequencing project: providing services to taxonomists for standard genome sequencing and annotation.</title>
        <authorList>
            <consortium name="The Broad Institute Genomics Platform"/>
            <consortium name="The Broad Institute Genome Sequencing Center for Infectious Disease"/>
            <person name="Wu L."/>
            <person name="Ma J."/>
        </authorList>
    </citation>
    <scope>NUCLEOTIDE SEQUENCE [LARGE SCALE GENOMIC DNA]</scope>
    <source>
        <strain evidence="8">SHR3</strain>
    </source>
</reference>
<dbReference type="RefSeq" id="WP_232516461.1">
    <property type="nucleotide sequence ID" value="NZ_JBHSOG010000085.1"/>
</dbReference>
<dbReference type="PROSITE" id="PS51007">
    <property type="entry name" value="CYTC"/>
    <property type="match status" value="1"/>
</dbReference>
<dbReference type="SUPFAM" id="SSF46626">
    <property type="entry name" value="Cytochrome c"/>
    <property type="match status" value="1"/>
</dbReference>
<evidence type="ECO:0000259" key="6">
    <source>
        <dbReference type="PROSITE" id="PS51007"/>
    </source>
</evidence>
<evidence type="ECO:0000256" key="4">
    <source>
        <dbReference type="PROSITE-ProRule" id="PRU00433"/>
    </source>
</evidence>
<evidence type="ECO:0000313" key="8">
    <source>
        <dbReference type="Proteomes" id="UP001595974"/>
    </source>
</evidence>